<evidence type="ECO:0000259" key="1">
    <source>
        <dbReference type="Pfam" id="PF00501"/>
    </source>
</evidence>
<dbReference type="InterPro" id="IPR020845">
    <property type="entry name" value="AMP-binding_CS"/>
</dbReference>
<dbReference type="InterPro" id="IPR045851">
    <property type="entry name" value="AMP-bd_C_sf"/>
</dbReference>
<reference evidence="4" key="1">
    <citation type="submission" date="2025-08" db="UniProtKB">
        <authorList>
            <consortium name="RefSeq"/>
        </authorList>
    </citation>
    <scope>IDENTIFICATION</scope>
</reference>
<feature type="domain" description="AMP-dependent synthetase/ligase" evidence="1">
    <location>
        <begin position="23"/>
        <end position="406"/>
    </location>
</feature>
<dbReference type="Gene3D" id="3.40.50.12780">
    <property type="entry name" value="N-terminal domain of ligase-like"/>
    <property type="match status" value="1"/>
</dbReference>
<dbReference type="CDD" id="cd04433">
    <property type="entry name" value="AFD_class_I"/>
    <property type="match status" value="1"/>
</dbReference>
<dbReference type="Proteomes" id="UP001165740">
    <property type="component" value="Chromosome 18"/>
</dbReference>
<dbReference type="AlphaFoldDB" id="A0A9W2ZEN3"/>
<dbReference type="GeneID" id="106068243"/>
<dbReference type="Pfam" id="PF13193">
    <property type="entry name" value="AMP-binding_C"/>
    <property type="match status" value="1"/>
</dbReference>
<dbReference type="InterPro" id="IPR042099">
    <property type="entry name" value="ANL_N_sf"/>
</dbReference>
<organism evidence="3 4">
    <name type="scientific">Biomphalaria glabrata</name>
    <name type="common">Bloodfluke planorb</name>
    <name type="synonym">Freshwater snail</name>
    <dbReference type="NCBI Taxonomy" id="6526"/>
    <lineage>
        <taxon>Eukaryota</taxon>
        <taxon>Metazoa</taxon>
        <taxon>Spiralia</taxon>
        <taxon>Lophotrochozoa</taxon>
        <taxon>Mollusca</taxon>
        <taxon>Gastropoda</taxon>
        <taxon>Heterobranchia</taxon>
        <taxon>Euthyneura</taxon>
        <taxon>Panpulmonata</taxon>
        <taxon>Hygrophila</taxon>
        <taxon>Lymnaeoidea</taxon>
        <taxon>Planorbidae</taxon>
        <taxon>Biomphalaria</taxon>
    </lineage>
</organism>
<name>A0A9W2ZEN3_BIOGL</name>
<gene>
    <name evidence="4" type="primary">LOC106068243</name>
</gene>
<accession>A0A9W2ZEN3</accession>
<dbReference type="InterPro" id="IPR000873">
    <property type="entry name" value="AMP-dep_synth/lig_dom"/>
</dbReference>
<keyword evidence="3" id="KW-1185">Reference proteome</keyword>
<dbReference type="OrthoDB" id="10253869at2759"/>
<dbReference type="SUPFAM" id="SSF56801">
    <property type="entry name" value="Acetyl-CoA synthetase-like"/>
    <property type="match status" value="1"/>
</dbReference>
<dbReference type="PANTHER" id="PTHR42814:SF3">
    <property type="entry name" value="BETA-N-ACETYLHEXOSAMINIDASE"/>
    <property type="match status" value="1"/>
</dbReference>
<protein>
    <submittedName>
        <fullName evidence="4">Acyl-CoA synthetase YngI</fullName>
    </submittedName>
</protein>
<dbReference type="PANTHER" id="PTHR42814">
    <property type="entry name" value="AMP-BINDING DOMAIN-CONTAINING PROTEIN"/>
    <property type="match status" value="1"/>
</dbReference>
<dbReference type="Pfam" id="PF00501">
    <property type="entry name" value="AMP-binding"/>
    <property type="match status" value="1"/>
</dbReference>
<dbReference type="OMA" id="QCQANET"/>
<evidence type="ECO:0000259" key="2">
    <source>
        <dbReference type="Pfam" id="PF13193"/>
    </source>
</evidence>
<proteinExistence type="predicted"/>
<dbReference type="PROSITE" id="PS00455">
    <property type="entry name" value="AMP_BINDING"/>
    <property type="match status" value="1"/>
</dbReference>
<sequence length="562" mass="63805">MGGIVSSMNDLDTLPKRLQYLSEEDPNKELYVFYNRSVRDSYTSRELFILAGRFAHRLRQQGFQKGDVIANTLPNSPERLITDVGIIMAGCVAMNGQAVLADGSDFFQSAKVSRCGAVIMADEGSGWQLLHKFLKNEKNDEMLSPLSVKEAPELKWAIIISRRNQNLLQDLKTKSQEMFVCPLDTEDVVVVLTTSGSTGYSKLVPRTHREIIVVSVCRSAMISPDVEWAESREKQFLFYSDRMMGWTADHSFYTLCQAETRVMLDLFSKPPGRDIYVEMWEALEAERCKMCTLLLPELEHLMESLRMPSGPKNKLKLIITGAQPYRKSQLKKFFNFSDNVYVVYGSTEVCYMSGKYAKEESYTSNNCGHAVNGMILKVCRDNGEQCQANETGTIFAKGQYVFRGYFNLLEKPTQDSAVFTPGGWFNTEDYGFFNDEGDLHVFGRLKDVIMYGPTVFYPGWMEKRLAEHPDIVDAFIVPVTDPVLYQNICAHVRVKKDSHLSQDELRDYCDAIFLSEASPGLITKPKYFIITKEDFPTTLTGKTDKQFLKRKAEELFGCGAKL</sequence>
<dbReference type="Gene3D" id="3.30.300.30">
    <property type="match status" value="1"/>
</dbReference>
<dbReference type="RefSeq" id="XP_055873467.1">
    <property type="nucleotide sequence ID" value="XM_056017492.1"/>
</dbReference>
<evidence type="ECO:0000313" key="4">
    <source>
        <dbReference type="RefSeq" id="XP_055873467.1"/>
    </source>
</evidence>
<evidence type="ECO:0000313" key="3">
    <source>
        <dbReference type="Proteomes" id="UP001165740"/>
    </source>
</evidence>
<feature type="domain" description="AMP-binding enzyme C-terminal" evidence="2">
    <location>
        <begin position="461"/>
        <end position="542"/>
    </location>
</feature>
<dbReference type="InterPro" id="IPR025110">
    <property type="entry name" value="AMP-bd_C"/>
</dbReference>